<evidence type="ECO:0000256" key="1">
    <source>
        <dbReference type="SAM" id="SignalP"/>
    </source>
</evidence>
<dbReference type="Proteomes" id="UP001177595">
    <property type="component" value="Chromosome"/>
</dbReference>
<feature type="domain" description="Metalloprotease StcE beta-sandwich" evidence="2">
    <location>
        <begin position="267"/>
        <end position="334"/>
    </location>
</feature>
<name>A0AA95K5Y3_9GAMM</name>
<dbReference type="InterPro" id="IPR021862">
    <property type="entry name" value="DUF3472"/>
</dbReference>
<protein>
    <recommendedName>
        <fullName evidence="2">Metalloprotease StcE beta-sandwich domain-containing protein</fullName>
    </recommendedName>
</protein>
<dbReference type="Pfam" id="PF20944">
    <property type="entry name" value="StcE_b-sandwich"/>
    <property type="match status" value="1"/>
</dbReference>
<feature type="chain" id="PRO_5041683730" description="Metalloprotease StcE beta-sandwich domain-containing protein" evidence="1">
    <location>
        <begin position="20"/>
        <end position="334"/>
    </location>
</feature>
<dbReference type="Gene3D" id="2.60.120.1230">
    <property type="match status" value="1"/>
</dbReference>
<feature type="signal peptide" evidence="1">
    <location>
        <begin position="1"/>
        <end position="19"/>
    </location>
</feature>
<evidence type="ECO:0000259" key="2">
    <source>
        <dbReference type="Pfam" id="PF20944"/>
    </source>
</evidence>
<accession>A0AA95K5Y3</accession>
<evidence type="ECO:0000313" key="3">
    <source>
        <dbReference type="EMBL" id="WGM00862.1"/>
    </source>
</evidence>
<organism evidence="3 4">
    <name type="scientific">Arsenophonus nasoniae</name>
    <name type="common">son-killer infecting Nasonia vitripennis</name>
    <dbReference type="NCBI Taxonomy" id="638"/>
    <lineage>
        <taxon>Bacteria</taxon>
        <taxon>Pseudomonadati</taxon>
        <taxon>Pseudomonadota</taxon>
        <taxon>Gammaproteobacteria</taxon>
        <taxon>Enterobacterales</taxon>
        <taxon>Morganellaceae</taxon>
        <taxon>Arsenophonus</taxon>
    </lineage>
</organism>
<evidence type="ECO:0000313" key="4">
    <source>
        <dbReference type="Proteomes" id="UP001177595"/>
    </source>
</evidence>
<reference evidence="3" key="1">
    <citation type="submission" date="2023-04" db="EMBL/GenBank/DDBJ databases">
        <title>Genome dynamics across the evolutionary transition to endosymbiosis.</title>
        <authorList>
            <person name="Siozios S."/>
            <person name="Nadal-Jimenez P."/>
            <person name="Azagi T."/>
            <person name="Sprong H."/>
            <person name="Frost C.L."/>
            <person name="Parratt S.R."/>
            <person name="Taylor G."/>
            <person name="Brettell L."/>
            <person name="Lew K.C."/>
            <person name="Croft L."/>
            <person name="King K.C."/>
            <person name="Brockhurst M.A."/>
            <person name="Hypsa V."/>
            <person name="Novakova E."/>
            <person name="Darby A.C."/>
            <person name="Hurst G.D.D."/>
        </authorList>
    </citation>
    <scope>NUCLEOTIDE SEQUENCE</scope>
    <source>
        <strain evidence="3">APv</strain>
    </source>
</reference>
<dbReference type="EMBL" id="CP123504">
    <property type="protein sequence ID" value="WGM00862.1"/>
    <property type="molecule type" value="Genomic_DNA"/>
</dbReference>
<dbReference type="Pfam" id="PF11958">
    <property type="entry name" value="DUF3472"/>
    <property type="match status" value="1"/>
</dbReference>
<dbReference type="InterPro" id="IPR048990">
    <property type="entry name" value="StcE_b-sandwich"/>
</dbReference>
<sequence>MKKIYLLFLVFLWSSLSNAIVVGDIVTIQHKWSDNAAFNKISFFLQVNNDGGSRSNYYWANQFNFINGGTGFIGLQNRQNGVHAFNYSIKQAKGWRSGNCRYFYYAGSGVQCDVVIQWIAGHLYRLDVSKDGNLVTGLITDLMDGTSTTIGIIEVPNNYGKLNNSKGFVDEYSHGHNQLKSCYDIGAQASMFRNPLGDNRILAKQRTYTSGNCNNIFVVHAACNDGECINTISNLNVSIPPNIHKVTIRNSQNILVEEVAAALNYNALIAIKTYDGSWAPKIYFPDANKYKFKSIYIKSNASYPSTLYFDNKQLRINKSEKLMFVSDGNEWIIQ</sequence>
<dbReference type="AlphaFoldDB" id="A0AA95K5Y3"/>
<dbReference type="RefSeq" id="WP_280624389.1">
    <property type="nucleotide sequence ID" value="NZ_CP123504.1"/>
</dbReference>
<proteinExistence type="predicted"/>
<keyword evidence="1" id="KW-0732">Signal</keyword>
<gene>
    <name evidence="3" type="ORF">QE210_13540</name>
</gene>